<evidence type="ECO:0000256" key="7">
    <source>
        <dbReference type="ARBA" id="ARBA00022840"/>
    </source>
</evidence>
<dbReference type="SMART" id="SM00382">
    <property type="entry name" value="AAA"/>
    <property type="match status" value="2"/>
</dbReference>
<keyword evidence="7" id="KW-0067">ATP-binding</keyword>
<keyword evidence="3" id="KW-0813">Transport</keyword>
<feature type="transmembrane region" description="Helical" evidence="10">
    <location>
        <begin position="325"/>
        <end position="343"/>
    </location>
</feature>
<dbReference type="InterPro" id="IPR039421">
    <property type="entry name" value="Type_1_exporter"/>
</dbReference>
<dbReference type="GO" id="GO:0005524">
    <property type="term" value="F:ATP binding"/>
    <property type="evidence" value="ECO:0007669"/>
    <property type="project" value="UniProtKB-KW"/>
</dbReference>
<feature type="transmembrane region" description="Helical" evidence="10">
    <location>
        <begin position="751"/>
        <end position="775"/>
    </location>
</feature>
<feature type="transmembrane region" description="Helical" evidence="10">
    <location>
        <begin position="935"/>
        <end position="961"/>
    </location>
</feature>
<feature type="domain" description="ABC transporter" evidence="11">
    <location>
        <begin position="1032"/>
        <end position="1267"/>
    </location>
</feature>
<comment type="subcellular location">
    <subcellularLocation>
        <location evidence="1">Membrane</location>
        <topology evidence="1">Multi-pass membrane protein</topology>
    </subcellularLocation>
</comment>
<gene>
    <name evidence="13" type="ORF">PENTCL1PPCAC_15100</name>
</gene>
<keyword evidence="8 10" id="KW-1133">Transmembrane helix</keyword>
<evidence type="ECO:0000256" key="1">
    <source>
        <dbReference type="ARBA" id="ARBA00004141"/>
    </source>
</evidence>
<dbReference type="PROSITE" id="PS50893">
    <property type="entry name" value="ABC_TRANSPORTER_2"/>
    <property type="match status" value="2"/>
</dbReference>
<sequence>QIPSHFMGWNKKDSLSDEKELTKKDEKKKEQLKKVSIIQLFRYAHKLDVFLLIIGAALAIVVGMGLPMVSIIMGTVTQNFVNATVTLQNANGDDEIQAAYDNFSSAVIQGCIEYAILGFCVLAASSIEISCYLTACERMTDRLRRAFVKAALRQDVAWFDQSHSGTLASKLFDNLERVREGTGDKVALLIQYTAQFLGGFVVAFSYDWKLTLIMMSLSPFMIICGALIAKLMANATSEEARKYAVAGGIAEEVLSSIKTVHAFNAQHHEVARYEKALEAGKADGIKKSLVLGAGLACTFLIIFASYCLAFWVGTDYVAWGWMEPGTVMTVFFAVMMGSMALAAGGPQFAVLGAAQGAASTLHEIIDRVPEIDAYSKEGIVPSDTKGHVRFENVHFAYPNRPDIEILKGISLECTPGQTVAFVGTSGCGKSTSLSLMLRYYDPTHGKILLDGTSLRDLNIEYLRKTIGVVSQEPTLFDTTIEENIRFGNPDVTKQEMDDALKKANAYDFVKALPEGVKTLVGTRGTQLSGGQKQRIAIARALVRNPKILLLDEATSALDAHSERVVQQALENASRGRTTFIVAHRLSTIRNADCILVFKDGVVVEKGRHEELIRAAGNYHALVSAQVFTDIDDNIESGHEEKERQMTDRRHSNVPVSLKSPREDAIVAVEEKEKDVDRLKRELEEEGVPRVSLFGILKYAKPEWGFILIAFIASAVQGVVFPIFSLFFTDIINVFSLLDSDVDKMQSEGHTYALLFLGLGILNAITTMTSSFFFGLTAERLTMRLRLAVFRNILSMQISYTDEPKHAPGKLCTRLATDAPMVKSALDFRLGQVCGSVVSICSGIVIAFYFGWQMALLMVGIFPLAAVGQAIRARYVRNRATQDNANLETAGKIATEAMENVRTVHALTLEPNVVQRFNSLLDGPLKTSTRKAWMQGLSYGFSSSIFYFLYAAAFRFGVWLIVSGYTASPMDVLKVLYAISFTAGSAGMAAAYFPEYMKATFAAGLIFRMIGQETEVDGMSDEGGVKGNLRGDITLKAVHFEYEQRKGIKVLNGLDLRVEPGQTVALVGPSGCGKSTVVSLLERFYEPTGGNLIVDGLSLDQRNLRNVRSQISIVNQEPVLLDMSIRENIAYGVNKNEEEIMHAARMANAHNFITAMPEGYDTRVGEKGIQLSGGQKQRIAIARALVRNPRILLLDEATSALDMESEKIVQDALDAASTGRTCIVIAHRLTTIVGADKIVVVNDGRIVEQGTHSELLERKGVYHSMTFKQSKKEVDNEEDD</sequence>
<evidence type="ECO:0000256" key="6">
    <source>
        <dbReference type="ARBA" id="ARBA00022741"/>
    </source>
</evidence>
<feature type="non-terminal residue" evidence="13">
    <location>
        <position position="1"/>
    </location>
</feature>
<dbReference type="AlphaFoldDB" id="A0AAV5TGG5"/>
<dbReference type="CDD" id="cd18577">
    <property type="entry name" value="ABC_6TM_Pgp_ABCB1_D1_like"/>
    <property type="match status" value="1"/>
</dbReference>
<dbReference type="FunFam" id="1.20.1560.10:FF:000018">
    <property type="entry name" value="ATP-binding cassette subfamily B member 11"/>
    <property type="match status" value="1"/>
</dbReference>
<feature type="transmembrane region" description="Helical" evidence="10">
    <location>
        <begin position="973"/>
        <end position="992"/>
    </location>
</feature>
<protein>
    <submittedName>
        <fullName evidence="13">Uncharacterized protein</fullName>
    </submittedName>
</protein>
<dbReference type="PROSITE" id="PS00211">
    <property type="entry name" value="ABC_TRANSPORTER_1"/>
    <property type="match status" value="2"/>
</dbReference>
<accession>A0AAV5TGG5</accession>
<dbReference type="FunFam" id="1.20.1560.10:FF:000009">
    <property type="entry name" value="ABC transporter B family member 1"/>
    <property type="match status" value="1"/>
</dbReference>
<dbReference type="GO" id="GO:0005886">
    <property type="term" value="C:plasma membrane"/>
    <property type="evidence" value="ECO:0007669"/>
    <property type="project" value="TreeGrafter"/>
</dbReference>
<evidence type="ECO:0000256" key="5">
    <source>
        <dbReference type="ARBA" id="ARBA00022737"/>
    </source>
</evidence>
<organism evidence="13 14">
    <name type="scientific">Pristionchus entomophagus</name>
    <dbReference type="NCBI Taxonomy" id="358040"/>
    <lineage>
        <taxon>Eukaryota</taxon>
        <taxon>Metazoa</taxon>
        <taxon>Ecdysozoa</taxon>
        <taxon>Nematoda</taxon>
        <taxon>Chromadorea</taxon>
        <taxon>Rhabditida</taxon>
        <taxon>Rhabditina</taxon>
        <taxon>Diplogasteromorpha</taxon>
        <taxon>Diplogasteroidea</taxon>
        <taxon>Neodiplogasteridae</taxon>
        <taxon>Pristionchus</taxon>
    </lineage>
</organism>
<dbReference type="GO" id="GO:0016887">
    <property type="term" value="F:ATP hydrolysis activity"/>
    <property type="evidence" value="ECO:0007669"/>
    <property type="project" value="InterPro"/>
</dbReference>
<dbReference type="PANTHER" id="PTHR24222">
    <property type="entry name" value="ABC TRANSPORTER B FAMILY"/>
    <property type="match status" value="1"/>
</dbReference>
<feature type="transmembrane region" description="Helical" evidence="10">
    <location>
        <begin position="289"/>
        <end position="313"/>
    </location>
</feature>
<keyword evidence="4 10" id="KW-0812">Transmembrane</keyword>
<evidence type="ECO:0000256" key="9">
    <source>
        <dbReference type="ARBA" id="ARBA00023136"/>
    </source>
</evidence>
<dbReference type="GO" id="GO:0140359">
    <property type="term" value="F:ABC-type transporter activity"/>
    <property type="evidence" value="ECO:0007669"/>
    <property type="project" value="InterPro"/>
</dbReference>
<keyword evidence="14" id="KW-1185">Reference proteome</keyword>
<feature type="transmembrane region" description="Helical" evidence="10">
    <location>
        <begin position="212"/>
        <end position="233"/>
    </location>
</feature>
<keyword evidence="5" id="KW-0677">Repeat</keyword>
<evidence type="ECO:0000256" key="8">
    <source>
        <dbReference type="ARBA" id="ARBA00022989"/>
    </source>
</evidence>
<dbReference type="EMBL" id="BTSX01000004">
    <property type="protein sequence ID" value="GMS92925.1"/>
    <property type="molecule type" value="Genomic_DNA"/>
</dbReference>
<evidence type="ECO:0000256" key="3">
    <source>
        <dbReference type="ARBA" id="ARBA00022448"/>
    </source>
</evidence>
<feature type="transmembrane region" description="Helical" evidence="10">
    <location>
        <begin position="829"/>
        <end position="849"/>
    </location>
</feature>
<dbReference type="Pfam" id="PF00005">
    <property type="entry name" value="ABC_tran"/>
    <property type="match status" value="2"/>
</dbReference>
<dbReference type="InterPro" id="IPR017871">
    <property type="entry name" value="ABC_transporter-like_CS"/>
</dbReference>
<evidence type="ECO:0000313" key="14">
    <source>
        <dbReference type="Proteomes" id="UP001432027"/>
    </source>
</evidence>
<dbReference type="InterPro" id="IPR027417">
    <property type="entry name" value="P-loop_NTPase"/>
</dbReference>
<dbReference type="CDD" id="cd18578">
    <property type="entry name" value="ABC_6TM_Pgp_ABCB1_D2_like"/>
    <property type="match status" value="1"/>
</dbReference>
<dbReference type="Gene3D" id="3.40.50.300">
    <property type="entry name" value="P-loop containing nucleotide triphosphate hydrolases"/>
    <property type="match status" value="2"/>
</dbReference>
<dbReference type="CDD" id="cd03249">
    <property type="entry name" value="ABC_MTABC3_MDL1_MDL2"/>
    <property type="match status" value="2"/>
</dbReference>
<proteinExistence type="inferred from homology"/>
<dbReference type="SUPFAM" id="SSF52540">
    <property type="entry name" value="P-loop containing nucleoside triphosphate hydrolases"/>
    <property type="match status" value="2"/>
</dbReference>
<feature type="transmembrane region" description="Helical" evidence="10">
    <location>
        <begin position="186"/>
        <end position="206"/>
    </location>
</feature>
<dbReference type="InterPro" id="IPR003593">
    <property type="entry name" value="AAA+_ATPase"/>
</dbReference>
<evidence type="ECO:0000256" key="2">
    <source>
        <dbReference type="ARBA" id="ARBA00007577"/>
    </source>
</evidence>
<feature type="non-terminal residue" evidence="13">
    <location>
        <position position="1279"/>
    </location>
</feature>
<comment type="caution">
    <text evidence="13">The sequence shown here is derived from an EMBL/GenBank/DDBJ whole genome shotgun (WGS) entry which is preliminary data.</text>
</comment>
<comment type="similarity">
    <text evidence="2">Belongs to the ABC transporter superfamily. ABCB family. Multidrug resistance exporter (TC 3.A.1.201) subfamily.</text>
</comment>
<evidence type="ECO:0000256" key="4">
    <source>
        <dbReference type="ARBA" id="ARBA00022692"/>
    </source>
</evidence>
<keyword evidence="9 10" id="KW-0472">Membrane</keyword>
<dbReference type="FunFam" id="3.40.50.300:FF:000916">
    <property type="entry name" value="ABC transporter B family member 9"/>
    <property type="match status" value="2"/>
</dbReference>
<feature type="transmembrane region" description="Helical" evidence="10">
    <location>
        <begin position="114"/>
        <end position="135"/>
    </location>
</feature>
<reference evidence="13" key="1">
    <citation type="submission" date="2023-10" db="EMBL/GenBank/DDBJ databases">
        <title>Genome assembly of Pristionchus species.</title>
        <authorList>
            <person name="Yoshida K."/>
            <person name="Sommer R.J."/>
        </authorList>
    </citation>
    <scope>NUCLEOTIDE SEQUENCE</scope>
    <source>
        <strain evidence="13">RS0144</strain>
    </source>
</reference>
<dbReference type="Proteomes" id="UP001432027">
    <property type="component" value="Unassembled WGS sequence"/>
</dbReference>
<dbReference type="PANTHER" id="PTHR24222:SF76">
    <property type="entry name" value="MYCOBACTIN IMPORT ATP-BINDING_PERMEASE PROTEIN IRTB"/>
    <property type="match status" value="1"/>
</dbReference>
<dbReference type="SUPFAM" id="SSF90123">
    <property type="entry name" value="ABC transporter transmembrane region"/>
    <property type="match status" value="2"/>
</dbReference>
<feature type="domain" description="ABC transporter" evidence="11">
    <location>
        <begin position="388"/>
        <end position="624"/>
    </location>
</feature>
<evidence type="ECO:0000259" key="11">
    <source>
        <dbReference type="PROSITE" id="PS50893"/>
    </source>
</evidence>
<name>A0AAV5TGG5_9BILA</name>
<dbReference type="Gene3D" id="1.20.1560.10">
    <property type="entry name" value="ABC transporter type 1, transmembrane domain"/>
    <property type="match status" value="1"/>
</dbReference>
<evidence type="ECO:0000256" key="10">
    <source>
        <dbReference type="SAM" id="Phobius"/>
    </source>
</evidence>
<dbReference type="Pfam" id="PF00664">
    <property type="entry name" value="ABC_membrane"/>
    <property type="match status" value="2"/>
</dbReference>
<dbReference type="InterPro" id="IPR003439">
    <property type="entry name" value="ABC_transporter-like_ATP-bd"/>
</dbReference>
<dbReference type="InterPro" id="IPR011527">
    <property type="entry name" value="ABC1_TM_dom"/>
</dbReference>
<feature type="transmembrane region" description="Helical" evidence="10">
    <location>
        <begin position="705"/>
        <end position="731"/>
    </location>
</feature>
<evidence type="ECO:0000313" key="13">
    <source>
        <dbReference type="EMBL" id="GMS92925.1"/>
    </source>
</evidence>
<dbReference type="InterPro" id="IPR036640">
    <property type="entry name" value="ABC1_TM_sf"/>
</dbReference>
<feature type="domain" description="ABC transmembrane type-1" evidence="12">
    <location>
        <begin position="53"/>
        <end position="353"/>
    </location>
</feature>
<feature type="transmembrane region" description="Helical" evidence="10">
    <location>
        <begin position="855"/>
        <end position="874"/>
    </location>
</feature>
<feature type="domain" description="ABC transmembrane type-1" evidence="12">
    <location>
        <begin position="707"/>
        <end position="997"/>
    </location>
</feature>
<evidence type="ECO:0000259" key="12">
    <source>
        <dbReference type="PROSITE" id="PS50929"/>
    </source>
</evidence>
<dbReference type="PROSITE" id="PS50929">
    <property type="entry name" value="ABC_TM1F"/>
    <property type="match status" value="2"/>
</dbReference>
<feature type="transmembrane region" description="Helical" evidence="10">
    <location>
        <begin position="49"/>
        <end position="73"/>
    </location>
</feature>
<keyword evidence="6" id="KW-0547">Nucleotide-binding</keyword>